<evidence type="ECO:0000313" key="1">
    <source>
        <dbReference type="EMBL" id="KAF7377978.1"/>
    </source>
</evidence>
<dbReference type="Proteomes" id="UP000623467">
    <property type="component" value="Unassembled WGS sequence"/>
</dbReference>
<accession>A0A8H6ZFD1</accession>
<dbReference type="OrthoDB" id="3021550at2759"/>
<keyword evidence="2" id="KW-1185">Reference proteome</keyword>
<proteinExistence type="predicted"/>
<comment type="caution">
    <text evidence="1">The sequence shown here is derived from an EMBL/GenBank/DDBJ whole genome shotgun (WGS) entry which is preliminary data.</text>
</comment>
<gene>
    <name evidence="1" type="ORF">MSAN_00221700</name>
</gene>
<dbReference type="EMBL" id="JACAZH010000001">
    <property type="protein sequence ID" value="KAF7377978.1"/>
    <property type="molecule type" value="Genomic_DNA"/>
</dbReference>
<reference evidence="1" key="1">
    <citation type="submission" date="2020-05" db="EMBL/GenBank/DDBJ databases">
        <title>Mycena genomes resolve the evolution of fungal bioluminescence.</title>
        <authorList>
            <person name="Tsai I.J."/>
        </authorList>
    </citation>
    <scope>NUCLEOTIDE SEQUENCE</scope>
    <source>
        <strain evidence="1">160909Yilan</strain>
    </source>
</reference>
<organism evidence="1 2">
    <name type="scientific">Mycena sanguinolenta</name>
    <dbReference type="NCBI Taxonomy" id="230812"/>
    <lineage>
        <taxon>Eukaryota</taxon>
        <taxon>Fungi</taxon>
        <taxon>Dikarya</taxon>
        <taxon>Basidiomycota</taxon>
        <taxon>Agaricomycotina</taxon>
        <taxon>Agaricomycetes</taxon>
        <taxon>Agaricomycetidae</taxon>
        <taxon>Agaricales</taxon>
        <taxon>Marasmiineae</taxon>
        <taxon>Mycenaceae</taxon>
        <taxon>Mycena</taxon>
    </lineage>
</organism>
<sequence>MVPQELIDAILSEIDDDDETLKACALASRRFLPPAQRLLFKEMSFPMQQKFRGQPEGASNPITLLVQRASNLLSSSPHLLAFVRELNVGSMYWKEGWEALRVLLCTFHPAKLACFSMDGALDEMPRDVCVAITGIFAQSSLQKVMFWSWDDIPPSILTAAFASCRNVVARCNTLEMATATDAASSTSNQGTNTPAIDFDDGATPLECLTMEIRAGAGDFLLRPTISRLIGGVRELEIFDDALTAAHLCSTTLTHLTVCMPWGLDMDSAEFPRLGALRVLTLKITTTGAWAISMELVAPSLPTSVPRLEVLNVDALMDGRRMAQAPALDAALTALAFLREVNLTISASAARGAELANYRKSVEEELPAVHAAGLLTFSQTKLGSTEGR</sequence>
<dbReference type="AlphaFoldDB" id="A0A8H6ZFD1"/>
<evidence type="ECO:0000313" key="2">
    <source>
        <dbReference type="Proteomes" id="UP000623467"/>
    </source>
</evidence>
<name>A0A8H6ZFD1_9AGAR</name>
<protein>
    <submittedName>
        <fullName evidence="1">Uncharacterized protein</fullName>
    </submittedName>
</protein>